<feature type="region of interest" description="Disordered" evidence="1">
    <location>
        <begin position="87"/>
        <end position="177"/>
    </location>
</feature>
<sequence>MSSLWDGALLSRVCRELKSRLATPASSFLRFAFGAAGAKSELKGNKAHNDRQNAARTKDGGELTGGRSLQQALRVSSVAFRASILTSPQKRPLVTSREALRANDSPPTLRPSDPPTLRPSDPPTLRPSDPPTRRPSDPPTRRPSDPPTLRPSDPPTLRPADPPTLRPSDPPLSPPSS</sequence>
<dbReference type="EMBL" id="SRLO01000018">
    <property type="protein sequence ID" value="TNN86052.1"/>
    <property type="molecule type" value="Genomic_DNA"/>
</dbReference>
<evidence type="ECO:0000313" key="2">
    <source>
        <dbReference type="EMBL" id="TNN86052.1"/>
    </source>
</evidence>
<accession>A0A4Z2J9E6</accession>
<name>A0A4Z2J9E6_9TELE</name>
<organism evidence="2 3">
    <name type="scientific">Liparis tanakae</name>
    <name type="common">Tanaka's snailfish</name>
    <dbReference type="NCBI Taxonomy" id="230148"/>
    <lineage>
        <taxon>Eukaryota</taxon>
        <taxon>Metazoa</taxon>
        <taxon>Chordata</taxon>
        <taxon>Craniata</taxon>
        <taxon>Vertebrata</taxon>
        <taxon>Euteleostomi</taxon>
        <taxon>Actinopterygii</taxon>
        <taxon>Neopterygii</taxon>
        <taxon>Teleostei</taxon>
        <taxon>Neoteleostei</taxon>
        <taxon>Acanthomorphata</taxon>
        <taxon>Eupercaria</taxon>
        <taxon>Perciformes</taxon>
        <taxon>Cottioidei</taxon>
        <taxon>Cottales</taxon>
        <taxon>Liparidae</taxon>
        <taxon>Liparis</taxon>
    </lineage>
</organism>
<feature type="compositionally biased region" description="Pro residues" evidence="1">
    <location>
        <begin position="145"/>
        <end position="177"/>
    </location>
</feature>
<gene>
    <name evidence="2" type="ORF">EYF80_003896</name>
</gene>
<feature type="region of interest" description="Disordered" evidence="1">
    <location>
        <begin position="42"/>
        <end position="67"/>
    </location>
</feature>
<feature type="compositionally biased region" description="Basic and acidic residues" evidence="1">
    <location>
        <begin position="42"/>
        <end position="61"/>
    </location>
</feature>
<proteinExistence type="predicted"/>
<feature type="compositionally biased region" description="Pro residues" evidence="1">
    <location>
        <begin position="108"/>
        <end position="130"/>
    </location>
</feature>
<dbReference type="AlphaFoldDB" id="A0A4Z2J9E6"/>
<protein>
    <submittedName>
        <fullName evidence="2">Uncharacterized protein</fullName>
    </submittedName>
</protein>
<keyword evidence="3" id="KW-1185">Reference proteome</keyword>
<comment type="caution">
    <text evidence="2">The sequence shown here is derived from an EMBL/GenBank/DDBJ whole genome shotgun (WGS) entry which is preliminary data.</text>
</comment>
<dbReference type="Proteomes" id="UP000314294">
    <property type="component" value="Unassembled WGS sequence"/>
</dbReference>
<evidence type="ECO:0000313" key="3">
    <source>
        <dbReference type="Proteomes" id="UP000314294"/>
    </source>
</evidence>
<feature type="compositionally biased region" description="Basic and acidic residues" evidence="1">
    <location>
        <begin position="131"/>
        <end position="144"/>
    </location>
</feature>
<reference evidence="2 3" key="1">
    <citation type="submission" date="2019-03" db="EMBL/GenBank/DDBJ databases">
        <title>First draft genome of Liparis tanakae, snailfish: a comprehensive survey of snailfish specific genes.</title>
        <authorList>
            <person name="Kim W."/>
            <person name="Song I."/>
            <person name="Jeong J.-H."/>
            <person name="Kim D."/>
            <person name="Kim S."/>
            <person name="Ryu S."/>
            <person name="Song J.Y."/>
            <person name="Lee S.K."/>
        </authorList>
    </citation>
    <scope>NUCLEOTIDE SEQUENCE [LARGE SCALE GENOMIC DNA]</scope>
    <source>
        <tissue evidence="2">Muscle</tissue>
    </source>
</reference>
<evidence type="ECO:0000256" key="1">
    <source>
        <dbReference type="SAM" id="MobiDB-lite"/>
    </source>
</evidence>